<gene>
    <name evidence="2" type="ORF">Gohar_021307</name>
</gene>
<name>A0A7J9IBZ0_9ROSI</name>
<comment type="caution">
    <text evidence="2">The sequence shown here is derived from an EMBL/GenBank/DDBJ whole genome shotgun (WGS) entry which is preliminary data.</text>
</comment>
<feature type="non-terminal residue" evidence="2">
    <location>
        <position position="166"/>
    </location>
</feature>
<proteinExistence type="predicted"/>
<organism evidence="2 3">
    <name type="scientific">Gossypium harknessii</name>
    <dbReference type="NCBI Taxonomy" id="34285"/>
    <lineage>
        <taxon>Eukaryota</taxon>
        <taxon>Viridiplantae</taxon>
        <taxon>Streptophyta</taxon>
        <taxon>Embryophyta</taxon>
        <taxon>Tracheophyta</taxon>
        <taxon>Spermatophyta</taxon>
        <taxon>Magnoliopsida</taxon>
        <taxon>eudicotyledons</taxon>
        <taxon>Gunneridae</taxon>
        <taxon>Pentapetalae</taxon>
        <taxon>rosids</taxon>
        <taxon>malvids</taxon>
        <taxon>Malvales</taxon>
        <taxon>Malvaceae</taxon>
        <taxon>Malvoideae</taxon>
        <taxon>Gossypium</taxon>
    </lineage>
</organism>
<dbReference type="Proteomes" id="UP000593560">
    <property type="component" value="Unassembled WGS sequence"/>
</dbReference>
<feature type="non-terminal residue" evidence="2">
    <location>
        <position position="1"/>
    </location>
</feature>
<sequence>QVEFERVVIPANEEVNDSLIAEKKLNRRLVEKLNQELAKYREVNDLCLEKPIVATKAKLRKKNKKLQHLRTQNVVPECNSKDSSLVFVLVFDQFIIDYDVPTLGQCFSIMYKFGILDGLLIIQKQGHDRVFIQSDNLEVMRAIYDSKTVGSNYSLIRRIQQILSQE</sequence>
<keyword evidence="1" id="KW-0175">Coiled coil</keyword>
<dbReference type="EMBL" id="JABFAD010330662">
    <property type="protein sequence ID" value="MBA0819641.1"/>
    <property type="molecule type" value="Genomic_DNA"/>
</dbReference>
<evidence type="ECO:0000313" key="2">
    <source>
        <dbReference type="EMBL" id="MBA0819641.1"/>
    </source>
</evidence>
<accession>A0A7J9IBZ0</accession>
<dbReference type="OrthoDB" id="1924799at2759"/>
<keyword evidence="3" id="KW-1185">Reference proteome</keyword>
<evidence type="ECO:0000313" key="3">
    <source>
        <dbReference type="Proteomes" id="UP000593560"/>
    </source>
</evidence>
<dbReference type="AlphaFoldDB" id="A0A7J9IBZ0"/>
<protein>
    <recommendedName>
        <fullName evidence="4">RNase H type-1 domain-containing protein</fullName>
    </recommendedName>
</protein>
<evidence type="ECO:0008006" key="4">
    <source>
        <dbReference type="Google" id="ProtNLM"/>
    </source>
</evidence>
<feature type="coiled-coil region" evidence="1">
    <location>
        <begin position="16"/>
        <end position="72"/>
    </location>
</feature>
<reference evidence="2 3" key="1">
    <citation type="journal article" date="2019" name="Genome Biol. Evol.">
        <title>Insights into the evolution of the New World diploid cottons (Gossypium, subgenus Houzingenia) based on genome sequencing.</title>
        <authorList>
            <person name="Grover C.E."/>
            <person name="Arick M.A. 2nd"/>
            <person name="Thrash A."/>
            <person name="Conover J.L."/>
            <person name="Sanders W.S."/>
            <person name="Peterson D.G."/>
            <person name="Frelichowski J.E."/>
            <person name="Scheffler J.A."/>
            <person name="Scheffler B.E."/>
            <person name="Wendel J.F."/>
        </authorList>
    </citation>
    <scope>NUCLEOTIDE SEQUENCE [LARGE SCALE GENOMIC DNA]</scope>
    <source>
        <strain evidence="2">0</strain>
        <tissue evidence="2">Leaf</tissue>
    </source>
</reference>
<evidence type="ECO:0000256" key="1">
    <source>
        <dbReference type="SAM" id="Coils"/>
    </source>
</evidence>